<dbReference type="GO" id="GO:0003677">
    <property type="term" value="F:DNA binding"/>
    <property type="evidence" value="ECO:0007669"/>
    <property type="project" value="UniProtKB-KW"/>
</dbReference>
<sequence length="253" mass="28486">MNYLNKTVLKSLEILQYFKMKPQLSLKELEELSQLPKSTLHRIVLTLEHQGFLKRDSDAAKPRFELGLTLLELGNLVSSHLEIRKVALPYMEELRNSVNEAVNLVIREKDEAIYIEKVDTSHPVRVYTKVGRSAPLYAGACPRVLLSNLSDQEIEEYFSNLDLKKIGNGTIQDKEELYKAIEECRLSGFTVSYGELETDSAAVAVPIRGHSGTVIAGLSIAGPIQRFNQENIEQFVRQAKECANSISSQMGFR</sequence>
<evidence type="ECO:0000256" key="2">
    <source>
        <dbReference type="ARBA" id="ARBA00023125"/>
    </source>
</evidence>
<dbReference type="SUPFAM" id="SSF55781">
    <property type="entry name" value="GAF domain-like"/>
    <property type="match status" value="1"/>
</dbReference>
<dbReference type="PANTHER" id="PTHR30136">
    <property type="entry name" value="HELIX-TURN-HELIX TRANSCRIPTIONAL REGULATOR, ICLR FAMILY"/>
    <property type="match status" value="1"/>
</dbReference>
<dbReference type="EMBL" id="VLKZ01000001">
    <property type="protein sequence ID" value="TWI59904.1"/>
    <property type="molecule type" value="Genomic_DNA"/>
</dbReference>
<feature type="domain" description="IclR-ED" evidence="5">
    <location>
        <begin position="69"/>
        <end position="252"/>
    </location>
</feature>
<reference evidence="6 7" key="1">
    <citation type="journal article" date="2015" name="Stand. Genomic Sci.">
        <title>Genomic Encyclopedia of Bacterial and Archaeal Type Strains, Phase III: the genomes of soil and plant-associated and newly described type strains.</title>
        <authorList>
            <person name="Whitman W.B."/>
            <person name="Woyke T."/>
            <person name="Klenk H.P."/>
            <person name="Zhou Y."/>
            <person name="Lilburn T.G."/>
            <person name="Beck B.J."/>
            <person name="De Vos P."/>
            <person name="Vandamme P."/>
            <person name="Eisen J.A."/>
            <person name="Garrity G."/>
            <person name="Hugenholtz P."/>
            <person name="Kyrpides N.C."/>
        </authorList>
    </citation>
    <scope>NUCLEOTIDE SEQUENCE [LARGE SCALE GENOMIC DNA]</scope>
    <source>
        <strain evidence="6 7">CGMCC 1.10116</strain>
    </source>
</reference>
<dbReference type="InterPro" id="IPR036390">
    <property type="entry name" value="WH_DNA-bd_sf"/>
</dbReference>
<dbReference type="AlphaFoldDB" id="A0A562QT38"/>
<gene>
    <name evidence="6" type="ORF">IQ10_00327</name>
</gene>
<dbReference type="Pfam" id="PF09339">
    <property type="entry name" value="HTH_IclR"/>
    <property type="match status" value="1"/>
</dbReference>
<keyword evidence="3" id="KW-0804">Transcription</keyword>
<dbReference type="GO" id="GO:0045892">
    <property type="term" value="P:negative regulation of DNA-templated transcription"/>
    <property type="evidence" value="ECO:0007669"/>
    <property type="project" value="TreeGrafter"/>
</dbReference>
<dbReference type="Gene3D" id="1.10.10.10">
    <property type="entry name" value="Winged helix-like DNA-binding domain superfamily/Winged helix DNA-binding domain"/>
    <property type="match status" value="1"/>
</dbReference>
<accession>A0A562QT38</accession>
<comment type="caution">
    <text evidence="6">The sequence shown here is derived from an EMBL/GenBank/DDBJ whole genome shotgun (WGS) entry which is preliminary data.</text>
</comment>
<proteinExistence type="predicted"/>
<dbReference type="SUPFAM" id="SSF46785">
    <property type="entry name" value="Winged helix' DNA-binding domain"/>
    <property type="match status" value="1"/>
</dbReference>
<dbReference type="GO" id="GO:0003700">
    <property type="term" value="F:DNA-binding transcription factor activity"/>
    <property type="evidence" value="ECO:0007669"/>
    <property type="project" value="TreeGrafter"/>
</dbReference>
<dbReference type="InterPro" id="IPR029016">
    <property type="entry name" value="GAF-like_dom_sf"/>
</dbReference>
<evidence type="ECO:0000313" key="6">
    <source>
        <dbReference type="EMBL" id="TWI59904.1"/>
    </source>
</evidence>
<evidence type="ECO:0000256" key="1">
    <source>
        <dbReference type="ARBA" id="ARBA00023015"/>
    </source>
</evidence>
<dbReference type="InterPro" id="IPR014757">
    <property type="entry name" value="Tscrpt_reg_IclR_C"/>
</dbReference>
<dbReference type="InterPro" id="IPR036388">
    <property type="entry name" value="WH-like_DNA-bd_sf"/>
</dbReference>
<dbReference type="InterPro" id="IPR005471">
    <property type="entry name" value="Tscrpt_reg_IclR_N"/>
</dbReference>
<organism evidence="6 7">
    <name type="scientific">Halalkalibacter nanhaiisediminis</name>
    <dbReference type="NCBI Taxonomy" id="688079"/>
    <lineage>
        <taxon>Bacteria</taxon>
        <taxon>Bacillati</taxon>
        <taxon>Bacillota</taxon>
        <taxon>Bacilli</taxon>
        <taxon>Bacillales</taxon>
        <taxon>Bacillaceae</taxon>
        <taxon>Halalkalibacter</taxon>
    </lineage>
</organism>
<name>A0A562QT38_9BACI</name>
<dbReference type="Proteomes" id="UP000315711">
    <property type="component" value="Unassembled WGS sequence"/>
</dbReference>
<dbReference type="PROSITE" id="PS51077">
    <property type="entry name" value="HTH_ICLR"/>
    <property type="match status" value="1"/>
</dbReference>
<dbReference type="Gene3D" id="3.30.450.40">
    <property type="match status" value="1"/>
</dbReference>
<evidence type="ECO:0000259" key="5">
    <source>
        <dbReference type="PROSITE" id="PS51078"/>
    </source>
</evidence>
<protein>
    <submittedName>
        <fullName evidence="6">IclR family transcriptional regulator</fullName>
    </submittedName>
</protein>
<dbReference type="InterPro" id="IPR050707">
    <property type="entry name" value="HTH_MetabolicPath_Reg"/>
</dbReference>
<dbReference type="PANTHER" id="PTHR30136:SF24">
    <property type="entry name" value="HTH-TYPE TRANSCRIPTIONAL REPRESSOR ALLR"/>
    <property type="match status" value="1"/>
</dbReference>
<evidence type="ECO:0000313" key="7">
    <source>
        <dbReference type="Proteomes" id="UP000315711"/>
    </source>
</evidence>
<keyword evidence="7" id="KW-1185">Reference proteome</keyword>
<evidence type="ECO:0000256" key="3">
    <source>
        <dbReference type="ARBA" id="ARBA00023163"/>
    </source>
</evidence>
<keyword evidence="2" id="KW-0238">DNA-binding</keyword>
<dbReference type="RefSeq" id="WP_144448725.1">
    <property type="nucleotide sequence ID" value="NZ_VLKZ01000001.1"/>
</dbReference>
<keyword evidence="1" id="KW-0805">Transcription regulation</keyword>
<feature type="domain" description="HTH iclR-type" evidence="4">
    <location>
        <begin position="5"/>
        <end position="68"/>
    </location>
</feature>
<dbReference type="SMART" id="SM00346">
    <property type="entry name" value="HTH_ICLR"/>
    <property type="match status" value="1"/>
</dbReference>
<dbReference type="PROSITE" id="PS51078">
    <property type="entry name" value="ICLR_ED"/>
    <property type="match status" value="1"/>
</dbReference>
<dbReference type="Pfam" id="PF01614">
    <property type="entry name" value="IclR_C"/>
    <property type="match status" value="1"/>
</dbReference>
<dbReference type="OrthoDB" id="9791752at2"/>
<evidence type="ECO:0000259" key="4">
    <source>
        <dbReference type="PROSITE" id="PS51077"/>
    </source>
</evidence>